<dbReference type="NCBIfam" id="TIGR02937">
    <property type="entry name" value="sigma70-ECF"/>
    <property type="match status" value="1"/>
</dbReference>
<dbReference type="InterPro" id="IPR013249">
    <property type="entry name" value="RNA_pol_sigma70_r4_t2"/>
</dbReference>
<dbReference type="InterPro" id="IPR039425">
    <property type="entry name" value="RNA_pol_sigma-70-like"/>
</dbReference>
<dbReference type="InterPro" id="IPR016032">
    <property type="entry name" value="Sig_transdc_resp-reg_C-effctor"/>
</dbReference>
<dbReference type="InterPro" id="IPR007627">
    <property type="entry name" value="RNA_pol_sigma70_r2"/>
</dbReference>
<keyword evidence="6" id="KW-0804">Transcription</keyword>
<evidence type="ECO:0000256" key="5">
    <source>
        <dbReference type="ARBA" id="ARBA00023125"/>
    </source>
</evidence>
<dbReference type="PANTHER" id="PTHR43133:SF8">
    <property type="entry name" value="RNA POLYMERASE SIGMA FACTOR HI_1459-RELATED"/>
    <property type="match status" value="1"/>
</dbReference>
<gene>
    <name evidence="10" type="ORF">NRK68_24815</name>
</gene>
<feature type="compositionally biased region" description="Polar residues" evidence="8">
    <location>
        <begin position="1"/>
        <end position="10"/>
    </location>
</feature>
<keyword evidence="4" id="KW-0731">Sigma factor</keyword>
<evidence type="ECO:0000256" key="3">
    <source>
        <dbReference type="ARBA" id="ARBA00023015"/>
    </source>
</evidence>
<dbReference type="InterPro" id="IPR013325">
    <property type="entry name" value="RNA_pol_sigma_r2"/>
</dbReference>
<sequence>MASVDVTTGSEARASPSGKPMRVPDQPDAREPRDRHRSWGHGFEEFYADRFKDVVIHLLRLGTSESDAHDIAQDLFISFGHKWDHVKERAYSNRAYVLASARNLRIDYYRKARNVREVPVGHDVLDQVSPPVTELGADDLYNGLQEVLRKHLSDQQCRAVLLMASGMKHSEIATVMGLSMGTVASHIAIARKKLDRVGAVALLAGS</sequence>
<feature type="region of interest" description="Disordered" evidence="8">
    <location>
        <begin position="1"/>
        <end position="37"/>
    </location>
</feature>
<evidence type="ECO:0000256" key="6">
    <source>
        <dbReference type="ARBA" id="ARBA00023163"/>
    </source>
</evidence>
<dbReference type="GeneID" id="95576741"/>
<evidence type="ECO:0000256" key="2">
    <source>
        <dbReference type="ARBA" id="ARBA00021245"/>
    </source>
</evidence>
<evidence type="ECO:0000256" key="7">
    <source>
        <dbReference type="ARBA" id="ARBA00024701"/>
    </source>
</evidence>
<evidence type="ECO:0000259" key="9">
    <source>
        <dbReference type="SMART" id="SM00421"/>
    </source>
</evidence>
<dbReference type="InterPro" id="IPR036388">
    <property type="entry name" value="WH-like_DNA-bd_sf"/>
</dbReference>
<keyword evidence="5" id="KW-0238">DNA-binding</keyword>
<evidence type="ECO:0000313" key="10">
    <source>
        <dbReference type="EMBL" id="UUY50162.1"/>
    </source>
</evidence>
<dbReference type="Gene3D" id="1.10.10.10">
    <property type="entry name" value="Winged helix-like DNA-binding domain superfamily/Winged helix DNA-binding domain"/>
    <property type="match status" value="1"/>
</dbReference>
<dbReference type="Gene3D" id="1.10.1740.10">
    <property type="match status" value="1"/>
</dbReference>
<proteinExistence type="inferred from homology"/>
<dbReference type="PRINTS" id="PR00038">
    <property type="entry name" value="HTHLUXR"/>
</dbReference>
<evidence type="ECO:0000256" key="4">
    <source>
        <dbReference type="ARBA" id="ARBA00023082"/>
    </source>
</evidence>
<comment type="function">
    <text evidence="7">Sigma factors are initiation factors that promote the attachment of RNA polymerase to specific initiation sites and are then released. Sigma-S contributes to the protection against external stress, thus playing a role in cellular fitness and survival.</text>
</comment>
<dbReference type="SUPFAM" id="SSF46894">
    <property type="entry name" value="C-terminal effector domain of the bipartite response regulators"/>
    <property type="match status" value="1"/>
</dbReference>
<protein>
    <recommendedName>
        <fullName evidence="2">RNA polymerase sigma factor SigS</fullName>
    </recommendedName>
</protein>
<keyword evidence="11" id="KW-1185">Reference proteome</keyword>
<evidence type="ECO:0000313" key="11">
    <source>
        <dbReference type="Proteomes" id="UP001057738"/>
    </source>
</evidence>
<accession>A0ABY5Q1W4</accession>
<reference evidence="10" key="1">
    <citation type="submission" date="2022-08" db="EMBL/GenBank/DDBJ databases">
        <authorList>
            <person name="Tian L."/>
        </authorList>
    </citation>
    <scope>NUCLEOTIDE SEQUENCE</scope>
    <source>
        <strain evidence="10">CM253</strain>
    </source>
</reference>
<dbReference type="PANTHER" id="PTHR43133">
    <property type="entry name" value="RNA POLYMERASE ECF-TYPE SIGMA FACTO"/>
    <property type="match status" value="1"/>
</dbReference>
<dbReference type="RefSeq" id="WP_257856762.1">
    <property type="nucleotide sequence ID" value="NZ_CP102514.1"/>
</dbReference>
<dbReference type="SUPFAM" id="SSF88946">
    <property type="entry name" value="Sigma2 domain of RNA polymerase sigma factors"/>
    <property type="match status" value="1"/>
</dbReference>
<dbReference type="SMART" id="SM00421">
    <property type="entry name" value="HTH_LUXR"/>
    <property type="match status" value="1"/>
</dbReference>
<dbReference type="Proteomes" id="UP001057738">
    <property type="component" value="Chromosome"/>
</dbReference>
<dbReference type="InterPro" id="IPR014284">
    <property type="entry name" value="RNA_pol_sigma-70_dom"/>
</dbReference>
<comment type="similarity">
    <text evidence="1">Belongs to the sigma-70 factor family. ECF subfamily.</text>
</comment>
<evidence type="ECO:0000256" key="8">
    <source>
        <dbReference type="SAM" id="MobiDB-lite"/>
    </source>
</evidence>
<name>A0ABY5Q1W4_9ACTN</name>
<dbReference type="EMBL" id="CP102514">
    <property type="protein sequence ID" value="UUY50162.1"/>
    <property type="molecule type" value="Genomic_DNA"/>
</dbReference>
<feature type="domain" description="HTH luxR-type" evidence="9">
    <location>
        <begin position="149"/>
        <end position="203"/>
    </location>
</feature>
<keyword evidence="3" id="KW-0805">Transcription regulation</keyword>
<dbReference type="InterPro" id="IPR000792">
    <property type="entry name" value="Tscrpt_reg_LuxR_C"/>
</dbReference>
<organism evidence="10 11">
    <name type="scientific">Streptomyces yangpuensis</name>
    <dbReference type="NCBI Taxonomy" id="1648182"/>
    <lineage>
        <taxon>Bacteria</taxon>
        <taxon>Bacillati</taxon>
        <taxon>Actinomycetota</taxon>
        <taxon>Actinomycetes</taxon>
        <taxon>Kitasatosporales</taxon>
        <taxon>Streptomycetaceae</taxon>
        <taxon>Streptomyces</taxon>
    </lineage>
</organism>
<feature type="compositionally biased region" description="Basic and acidic residues" evidence="8">
    <location>
        <begin position="25"/>
        <end position="34"/>
    </location>
</feature>
<dbReference type="Pfam" id="PF08281">
    <property type="entry name" value="Sigma70_r4_2"/>
    <property type="match status" value="1"/>
</dbReference>
<dbReference type="Pfam" id="PF04542">
    <property type="entry name" value="Sigma70_r2"/>
    <property type="match status" value="1"/>
</dbReference>
<evidence type="ECO:0000256" key="1">
    <source>
        <dbReference type="ARBA" id="ARBA00010641"/>
    </source>
</evidence>